<sequence length="230" mass="26206">MRVRTELVTCLLRPETASKTMTNTFSGIYGNTKESRKQQAARPLHKLVDHIIINNPSPTSSQQHHLSLVAKKTDLSLSTLFTGSYEFHRYNKHERPQPYHLPMSAWQSAQASPLGRYLQMMFSYTARHALLAILATLSEREIASYLSFTDDTPRLLSLRSPAENSRLSGPSVPVLKSEAEHIPSYDYSGLLVFRYCWIIWLNAAATYDTKLPYAGHKQQQLCYFAQRPSQ</sequence>
<name>A0A9X0ATH2_9HELO</name>
<evidence type="ECO:0000313" key="1">
    <source>
        <dbReference type="EMBL" id="KAJ8068183.1"/>
    </source>
</evidence>
<protein>
    <submittedName>
        <fullName evidence="1">Uncharacterized protein</fullName>
    </submittedName>
</protein>
<dbReference type="EMBL" id="JAPEIS010000003">
    <property type="protein sequence ID" value="KAJ8068183.1"/>
    <property type="molecule type" value="Genomic_DNA"/>
</dbReference>
<organism evidence="1 2">
    <name type="scientific">Sclerotinia nivalis</name>
    <dbReference type="NCBI Taxonomy" id="352851"/>
    <lineage>
        <taxon>Eukaryota</taxon>
        <taxon>Fungi</taxon>
        <taxon>Dikarya</taxon>
        <taxon>Ascomycota</taxon>
        <taxon>Pezizomycotina</taxon>
        <taxon>Leotiomycetes</taxon>
        <taxon>Helotiales</taxon>
        <taxon>Sclerotiniaceae</taxon>
        <taxon>Sclerotinia</taxon>
    </lineage>
</organism>
<keyword evidence="2" id="KW-1185">Reference proteome</keyword>
<proteinExistence type="predicted"/>
<comment type="caution">
    <text evidence="1">The sequence shown here is derived from an EMBL/GenBank/DDBJ whole genome shotgun (WGS) entry which is preliminary data.</text>
</comment>
<accession>A0A9X0ATH2</accession>
<dbReference type="Proteomes" id="UP001152300">
    <property type="component" value="Unassembled WGS sequence"/>
</dbReference>
<reference evidence="1" key="1">
    <citation type="submission" date="2022-11" db="EMBL/GenBank/DDBJ databases">
        <title>Genome Resource of Sclerotinia nivalis Strain SnTB1, a Plant Pathogen Isolated from American Ginseng.</title>
        <authorList>
            <person name="Fan S."/>
        </authorList>
    </citation>
    <scope>NUCLEOTIDE SEQUENCE</scope>
    <source>
        <strain evidence="1">SnTB1</strain>
    </source>
</reference>
<gene>
    <name evidence="1" type="ORF">OCU04_003753</name>
</gene>
<dbReference type="AlphaFoldDB" id="A0A9X0ATH2"/>
<evidence type="ECO:0000313" key="2">
    <source>
        <dbReference type="Proteomes" id="UP001152300"/>
    </source>
</evidence>